<organism evidence="2 3">
    <name type="scientific">Pseudomonas syringae pv. ribicola</name>
    <dbReference type="NCBI Taxonomy" id="55398"/>
    <lineage>
        <taxon>Bacteria</taxon>
        <taxon>Pseudomonadati</taxon>
        <taxon>Pseudomonadota</taxon>
        <taxon>Gammaproteobacteria</taxon>
        <taxon>Pseudomonadales</taxon>
        <taxon>Pseudomonadaceae</taxon>
        <taxon>Pseudomonas</taxon>
    </lineage>
</organism>
<evidence type="ECO:0000256" key="1">
    <source>
        <dbReference type="SAM" id="Phobius"/>
    </source>
</evidence>
<protein>
    <submittedName>
        <fullName evidence="2">Uncharacterized protein</fullName>
    </submittedName>
</protein>
<evidence type="ECO:0000313" key="3">
    <source>
        <dbReference type="Proteomes" id="UP000050554"/>
    </source>
</evidence>
<sequence>MTEPNLVTGSYIVKSEHTLERSPLEMAVAGMEGAASRFSIDAIKDERVRASYERNIRRMSQQIFAEVRAGNISVEDATKFSNEMRNKIMFEHRKLTSAQGLAIAQKKKKAGRTHGEILNEKSQTQFNKNYDQLSKSQQKEVLYRALERSGSANAKFTSGTKIMAVMGKVGIIMTAVLGTYQILNADDKAKETARQATIFGGGAAGGFLAGLGVSAICGPGAPACAIAVVLIGSIAGGIAGGVAADTFDSELEELVHWDIF</sequence>
<dbReference type="Proteomes" id="UP000050554">
    <property type="component" value="Unassembled WGS sequence"/>
</dbReference>
<feature type="transmembrane region" description="Helical" evidence="1">
    <location>
        <begin position="223"/>
        <end position="244"/>
    </location>
</feature>
<comment type="caution">
    <text evidence="2">The sequence shown here is derived from an EMBL/GenBank/DDBJ whole genome shotgun (WGS) entry which is preliminary data.</text>
</comment>
<name>A0A0N8SPK1_PSESI</name>
<dbReference type="EMBL" id="LJRF01000120">
    <property type="protein sequence ID" value="KPY46616.1"/>
    <property type="molecule type" value="Genomic_DNA"/>
</dbReference>
<keyword evidence="1" id="KW-0472">Membrane</keyword>
<reference evidence="2 3" key="1">
    <citation type="submission" date="2015-09" db="EMBL/GenBank/DDBJ databases">
        <title>Genome announcement of multiple Pseudomonas syringae strains.</title>
        <authorList>
            <person name="Thakur S."/>
            <person name="Wang P.W."/>
            <person name="Gong Y."/>
            <person name="Weir B.S."/>
            <person name="Guttman D.S."/>
        </authorList>
    </citation>
    <scope>NUCLEOTIDE SEQUENCE [LARGE SCALE GENOMIC DNA]</scope>
    <source>
        <strain evidence="2 3">ICMP3882</strain>
    </source>
</reference>
<gene>
    <name evidence="2" type="ORF">ALO47_02506</name>
</gene>
<keyword evidence="1" id="KW-0812">Transmembrane</keyword>
<dbReference type="RefSeq" id="WP_004879223.1">
    <property type="nucleotide sequence ID" value="NZ_LJRF01000120.1"/>
</dbReference>
<dbReference type="PATRIC" id="fig|55398.3.peg.3180"/>
<proteinExistence type="predicted"/>
<feature type="transmembrane region" description="Helical" evidence="1">
    <location>
        <begin position="195"/>
        <end position="216"/>
    </location>
</feature>
<keyword evidence="1" id="KW-1133">Transmembrane helix</keyword>
<dbReference type="AlphaFoldDB" id="A0A0N8SPK1"/>
<accession>A0A0N8SPK1</accession>
<evidence type="ECO:0000313" key="2">
    <source>
        <dbReference type="EMBL" id="KPY46616.1"/>
    </source>
</evidence>
<feature type="transmembrane region" description="Helical" evidence="1">
    <location>
        <begin position="165"/>
        <end position="183"/>
    </location>
</feature>